<evidence type="ECO:0000313" key="16">
    <source>
        <dbReference type="EMBL" id="PHT91620.1"/>
    </source>
</evidence>
<keyword evidence="10 14" id="KW-0472">Membrane</keyword>
<comment type="caution">
    <text evidence="16">The sequence shown here is derived from an EMBL/GenBank/DDBJ whole genome shotgun (WGS) entry which is preliminary data.</text>
</comment>
<dbReference type="Gramene" id="PHT91620">
    <property type="protein sequence ID" value="PHT91620"/>
    <property type="gene ID" value="T459_06733"/>
</dbReference>
<dbReference type="PROSITE" id="PS50011">
    <property type="entry name" value="PROTEIN_KINASE_DOM"/>
    <property type="match status" value="1"/>
</dbReference>
<dbReference type="Gene3D" id="3.30.200.20">
    <property type="entry name" value="Phosphorylase Kinase, domain 1"/>
    <property type="match status" value="1"/>
</dbReference>
<evidence type="ECO:0000256" key="3">
    <source>
        <dbReference type="ARBA" id="ARBA00022679"/>
    </source>
</evidence>
<keyword evidence="17" id="KW-1185">Reference proteome</keyword>
<dbReference type="PROSITE" id="PS00107">
    <property type="entry name" value="PROTEIN_KINASE_ATP"/>
    <property type="match status" value="1"/>
</dbReference>
<evidence type="ECO:0000256" key="13">
    <source>
        <dbReference type="SAM" id="MobiDB-lite"/>
    </source>
</evidence>
<evidence type="ECO:0000256" key="4">
    <source>
        <dbReference type="ARBA" id="ARBA00022692"/>
    </source>
</evidence>
<dbReference type="PROSITE" id="PS00108">
    <property type="entry name" value="PROTEIN_KINASE_ST"/>
    <property type="match status" value="1"/>
</dbReference>
<keyword evidence="5" id="KW-0732">Signal</keyword>
<comment type="subcellular location">
    <subcellularLocation>
        <location evidence="1">Membrane</location>
        <topology evidence="1">Single-pass type I membrane protein</topology>
    </subcellularLocation>
</comment>
<gene>
    <name evidence="16" type="ORF">T459_06733</name>
</gene>
<organism evidence="16 17">
    <name type="scientific">Capsicum annuum</name>
    <name type="common">Capsicum pepper</name>
    <dbReference type="NCBI Taxonomy" id="4072"/>
    <lineage>
        <taxon>Eukaryota</taxon>
        <taxon>Viridiplantae</taxon>
        <taxon>Streptophyta</taxon>
        <taxon>Embryophyta</taxon>
        <taxon>Tracheophyta</taxon>
        <taxon>Spermatophyta</taxon>
        <taxon>Magnoliopsida</taxon>
        <taxon>eudicotyledons</taxon>
        <taxon>Gunneridae</taxon>
        <taxon>Pentapetalae</taxon>
        <taxon>asterids</taxon>
        <taxon>lamiids</taxon>
        <taxon>Solanales</taxon>
        <taxon>Solanaceae</taxon>
        <taxon>Solanoideae</taxon>
        <taxon>Capsiceae</taxon>
        <taxon>Capsicum</taxon>
    </lineage>
</organism>
<keyword evidence="3" id="KW-0808">Transferase</keyword>
<feature type="transmembrane region" description="Helical" evidence="14">
    <location>
        <begin position="25"/>
        <end position="47"/>
    </location>
</feature>
<feature type="transmembrane region" description="Helical" evidence="14">
    <location>
        <begin position="477"/>
        <end position="499"/>
    </location>
</feature>
<dbReference type="InterPro" id="IPR001245">
    <property type="entry name" value="Ser-Thr/Tyr_kinase_cat_dom"/>
</dbReference>
<feature type="region of interest" description="Disordered" evidence="13">
    <location>
        <begin position="505"/>
        <end position="527"/>
    </location>
</feature>
<dbReference type="FunFam" id="2.60.120.430:FF:000007">
    <property type="entry name" value="FERONIA receptor-like kinase"/>
    <property type="match status" value="1"/>
</dbReference>
<evidence type="ECO:0000256" key="12">
    <source>
        <dbReference type="PROSITE-ProRule" id="PRU10141"/>
    </source>
</evidence>
<evidence type="ECO:0000313" key="17">
    <source>
        <dbReference type="Proteomes" id="UP000222542"/>
    </source>
</evidence>
<dbReference type="InterPro" id="IPR011009">
    <property type="entry name" value="Kinase-like_dom_sf"/>
</dbReference>
<dbReference type="GO" id="GO:0005524">
    <property type="term" value="F:ATP binding"/>
    <property type="evidence" value="ECO:0007669"/>
    <property type="project" value="UniProtKB-UniRule"/>
</dbReference>
<keyword evidence="4 14" id="KW-0812">Transmembrane</keyword>
<keyword evidence="8 12" id="KW-0067">ATP-binding</keyword>
<dbReference type="OMA" id="KMYRINV"/>
<dbReference type="SMR" id="A0A1U8FZZ4"/>
<dbReference type="SMART" id="SM00220">
    <property type="entry name" value="S_TKc"/>
    <property type="match status" value="1"/>
</dbReference>
<dbReference type="GO" id="GO:0004674">
    <property type="term" value="F:protein serine/threonine kinase activity"/>
    <property type="evidence" value="ECO:0007669"/>
    <property type="project" value="UniProtKB-KW"/>
</dbReference>
<keyword evidence="6 12" id="KW-0547">Nucleotide-binding</keyword>
<evidence type="ECO:0000256" key="6">
    <source>
        <dbReference type="ARBA" id="ARBA00022741"/>
    </source>
</evidence>
<evidence type="ECO:0000256" key="8">
    <source>
        <dbReference type="ARBA" id="ARBA00022840"/>
    </source>
</evidence>
<evidence type="ECO:0000256" key="10">
    <source>
        <dbReference type="ARBA" id="ARBA00023136"/>
    </source>
</evidence>
<reference evidence="16 17" key="2">
    <citation type="journal article" date="2017" name="Genome Biol.">
        <title>New reference genome sequences of hot pepper reveal the massive evolution of plant disease-resistance genes by retroduplication.</title>
        <authorList>
            <person name="Kim S."/>
            <person name="Park J."/>
            <person name="Yeom S.I."/>
            <person name="Kim Y.M."/>
            <person name="Seo E."/>
            <person name="Kim K.T."/>
            <person name="Kim M.S."/>
            <person name="Lee J.M."/>
            <person name="Cheong K."/>
            <person name="Shin H.S."/>
            <person name="Kim S.B."/>
            <person name="Han K."/>
            <person name="Lee J."/>
            <person name="Park M."/>
            <person name="Lee H.A."/>
            <person name="Lee H.Y."/>
            <person name="Lee Y."/>
            <person name="Oh S."/>
            <person name="Lee J.H."/>
            <person name="Choi E."/>
            <person name="Choi E."/>
            <person name="Lee S.E."/>
            <person name="Jeon J."/>
            <person name="Kim H."/>
            <person name="Choi G."/>
            <person name="Song H."/>
            <person name="Lee J."/>
            <person name="Lee S.C."/>
            <person name="Kwon J.K."/>
            <person name="Lee H.Y."/>
            <person name="Koo N."/>
            <person name="Hong Y."/>
            <person name="Kim R.W."/>
            <person name="Kang W.H."/>
            <person name="Huh J.H."/>
            <person name="Kang B.C."/>
            <person name="Yang T.J."/>
            <person name="Lee Y.H."/>
            <person name="Bennetzen J.L."/>
            <person name="Choi D."/>
        </authorList>
    </citation>
    <scope>NUCLEOTIDE SEQUENCE [LARGE SCALE GENOMIC DNA]</scope>
    <source>
        <strain evidence="17">cv. CM334</strain>
    </source>
</reference>
<dbReference type="PANTHER" id="PTHR34590:SF5">
    <property type="entry name" value="OS04G0586500 PROTEIN"/>
    <property type="match status" value="1"/>
</dbReference>
<dbReference type="SUPFAM" id="SSF56112">
    <property type="entry name" value="Protein kinase-like (PK-like)"/>
    <property type="match status" value="1"/>
</dbReference>
<dbReference type="KEGG" id="cann:107860436"/>
<feature type="compositionally biased region" description="Polar residues" evidence="13">
    <location>
        <begin position="510"/>
        <end position="527"/>
    </location>
</feature>
<dbReference type="STRING" id="4072.A0A1U8FZZ4"/>
<evidence type="ECO:0000259" key="15">
    <source>
        <dbReference type="PROSITE" id="PS50011"/>
    </source>
</evidence>
<dbReference type="GO" id="GO:0005886">
    <property type="term" value="C:plasma membrane"/>
    <property type="evidence" value="ECO:0000318"/>
    <property type="project" value="GO_Central"/>
</dbReference>
<reference evidence="16 17" key="1">
    <citation type="journal article" date="2014" name="Nat. Genet.">
        <title>Genome sequence of the hot pepper provides insights into the evolution of pungency in Capsicum species.</title>
        <authorList>
            <person name="Kim S."/>
            <person name="Park M."/>
            <person name="Yeom S.I."/>
            <person name="Kim Y.M."/>
            <person name="Lee J.M."/>
            <person name="Lee H.A."/>
            <person name="Seo E."/>
            <person name="Choi J."/>
            <person name="Cheong K."/>
            <person name="Kim K.T."/>
            <person name="Jung K."/>
            <person name="Lee G.W."/>
            <person name="Oh S.K."/>
            <person name="Bae C."/>
            <person name="Kim S.B."/>
            <person name="Lee H.Y."/>
            <person name="Kim S.Y."/>
            <person name="Kim M.S."/>
            <person name="Kang B.C."/>
            <person name="Jo Y.D."/>
            <person name="Yang H.B."/>
            <person name="Jeong H.J."/>
            <person name="Kang W.H."/>
            <person name="Kwon J.K."/>
            <person name="Shin C."/>
            <person name="Lim J.Y."/>
            <person name="Park J.H."/>
            <person name="Huh J.H."/>
            <person name="Kim J.S."/>
            <person name="Kim B.D."/>
            <person name="Cohen O."/>
            <person name="Paran I."/>
            <person name="Suh M.C."/>
            <person name="Lee S.B."/>
            <person name="Kim Y.K."/>
            <person name="Shin Y."/>
            <person name="Noh S.J."/>
            <person name="Park J."/>
            <person name="Seo Y.S."/>
            <person name="Kwon S.Y."/>
            <person name="Kim H.A."/>
            <person name="Park J.M."/>
            <person name="Kim H.J."/>
            <person name="Choi S.B."/>
            <person name="Bosland P.W."/>
            <person name="Reeves G."/>
            <person name="Jo S.H."/>
            <person name="Lee B.W."/>
            <person name="Cho H.T."/>
            <person name="Choi H.S."/>
            <person name="Lee M.S."/>
            <person name="Yu Y."/>
            <person name="Do Choi Y."/>
            <person name="Park B.S."/>
            <person name="van Deynze A."/>
            <person name="Ashrafi H."/>
            <person name="Hill T."/>
            <person name="Kim W.T."/>
            <person name="Pai H.S."/>
            <person name="Ahn H.K."/>
            <person name="Yeam I."/>
            <person name="Giovannoni J.J."/>
            <person name="Rose J.K."/>
            <person name="Sorensen I."/>
            <person name="Lee S.J."/>
            <person name="Kim R.W."/>
            <person name="Choi I.Y."/>
            <person name="Choi B.S."/>
            <person name="Lim J.S."/>
            <person name="Lee Y.H."/>
            <person name="Choi D."/>
        </authorList>
    </citation>
    <scope>NUCLEOTIDE SEQUENCE [LARGE SCALE GENOMIC DNA]</scope>
    <source>
        <strain evidence="17">cv. CM334</strain>
    </source>
</reference>
<dbReference type="AlphaFoldDB" id="A0A1U8FZZ4"/>
<dbReference type="GO" id="GO:0010038">
    <property type="term" value="P:response to metal ion"/>
    <property type="evidence" value="ECO:0007669"/>
    <property type="project" value="UniProtKB-ARBA"/>
</dbReference>
<dbReference type="FunFam" id="1.10.510.10:FF:000252">
    <property type="entry name" value="Receptor-like protein kinase FERONIA"/>
    <property type="match status" value="1"/>
</dbReference>
<dbReference type="FunFam" id="2.60.120.430:FF:000003">
    <property type="entry name" value="FERONIA receptor-like kinase"/>
    <property type="match status" value="1"/>
</dbReference>
<dbReference type="InterPro" id="IPR045272">
    <property type="entry name" value="ANXUR1/2-like"/>
</dbReference>
<dbReference type="EMBL" id="AYRZ02000002">
    <property type="protein sequence ID" value="PHT91620.1"/>
    <property type="molecule type" value="Genomic_DNA"/>
</dbReference>
<dbReference type="GO" id="GO:0004672">
    <property type="term" value="F:protein kinase activity"/>
    <property type="evidence" value="ECO:0000318"/>
    <property type="project" value="GO_Central"/>
</dbReference>
<evidence type="ECO:0000256" key="7">
    <source>
        <dbReference type="ARBA" id="ARBA00022777"/>
    </source>
</evidence>
<name>A0A1U8FZZ4_CAPAN</name>
<keyword evidence="7" id="KW-0418">Kinase</keyword>
<evidence type="ECO:0000256" key="5">
    <source>
        <dbReference type="ARBA" id="ARBA00022729"/>
    </source>
</evidence>
<dbReference type="GO" id="GO:0004714">
    <property type="term" value="F:transmembrane receptor protein tyrosine kinase activity"/>
    <property type="evidence" value="ECO:0007669"/>
    <property type="project" value="InterPro"/>
</dbReference>
<dbReference type="FunFam" id="3.30.200.20:FF:000039">
    <property type="entry name" value="receptor-like protein kinase FERONIA"/>
    <property type="match status" value="1"/>
</dbReference>
<dbReference type="Gene3D" id="2.60.120.430">
    <property type="entry name" value="Galactose-binding lectin"/>
    <property type="match status" value="2"/>
</dbReference>
<proteinExistence type="predicted"/>
<dbReference type="Pfam" id="PF07714">
    <property type="entry name" value="PK_Tyr_Ser-Thr"/>
    <property type="match status" value="1"/>
</dbReference>
<evidence type="ECO:0000256" key="9">
    <source>
        <dbReference type="ARBA" id="ARBA00022989"/>
    </source>
</evidence>
<evidence type="ECO:0000256" key="14">
    <source>
        <dbReference type="SAM" id="Phobius"/>
    </source>
</evidence>
<dbReference type="Pfam" id="PF12819">
    <property type="entry name" value="Malectin_like"/>
    <property type="match status" value="1"/>
</dbReference>
<protein>
    <recommendedName>
        <fullName evidence="15">Protein kinase domain-containing protein</fullName>
    </recommendedName>
</protein>
<dbReference type="PANTHER" id="PTHR34590">
    <property type="entry name" value="OS03G0124300 PROTEIN-RELATED"/>
    <property type="match status" value="1"/>
</dbReference>
<evidence type="ECO:0000256" key="2">
    <source>
        <dbReference type="ARBA" id="ARBA00022527"/>
    </source>
</evidence>
<dbReference type="Proteomes" id="UP000222542">
    <property type="component" value="Unassembled WGS sequence"/>
</dbReference>
<dbReference type="CDD" id="cd14066">
    <property type="entry name" value="STKc_IRAK"/>
    <property type="match status" value="1"/>
</dbReference>
<keyword evidence="9 14" id="KW-1133">Transmembrane helix</keyword>
<dbReference type="Gene3D" id="1.10.510.10">
    <property type="entry name" value="Transferase(Phosphotransferase) domain 1"/>
    <property type="match status" value="1"/>
</dbReference>
<dbReference type="InterPro" id="IPR017441">
    <property type="entry name" value="Protein_kinase_ATP_BS"/>
</dbReference>
<accession>A0A1U8FZZ4</accession>
<dbReference type="InterPro" id="IPR008271">
    <property type="entry name" value="Ser/Thr_kinase_AS"/>
</dbReference>
<feature type="binding site" evidence="12">
    <location>
        <position position="574"/>
    </location>
    <ligand>
        <name>ATP</name>
        <dbReference type="ChEBI" id="CHEBI:30616"/>
    </ligand>
</feature>
<feature type="domain" description="Protein kinase" evidence="15">
    <location>
        <begin position="545"/>
        <end position="822"/>
    </location>
</feature>
<evidence type="ECO:0000256" key="11">
    <source>
        <dbReference type="ARBA" id="ARBA00023180"/>
    </source>
</evidence>
<evidence type="ECO:0000256" key="1">
    <source>
        <dbReference type="ARBA" id="ARBA00004479"/>
    </source>
</evidence>
<dbReference type="InterPro" id="IPR000719">
    <property type="entry name" value="Prot_kinase_dom"/>
</dbReference>
<keyword evidence="11" id="KW-0325">Glycoprotein</keyword>
<sequence>MAIVQYNCSFGLHTKYYRIFAQHHTMLTSAIISFLILHLITATISVAPSPYNATVHFLLNCGAPSVSTDESDGRRWDTDIHYLNSLTSNSSSISTPAKASEQDSSVSRVPYMNARIFKSKFTYTFTVSSGTKFLRLYFYPADYAGFNKSESFFSVTANQFTLLSNFSAFLTVSASKAIRKEFVINVDETQLLKITFSPSSPISYAFVNGIEIVSMPTVLYIHGDVKLPGQIYNFNYDIDNNTALETLYRLNVGGNLVSSTGDTGMYRVWDSDEDFVVGYGYQTPHLHVNITYTNKTPAYTAPNIVYTTSRTMANYSQSLDWIFPLDSGFYYLFRLHFCEIQLEVMEQNYRVFDISIGNQTAKRLVDVIQLSGGWRVPVYRDYVVNVTTNPTVGRNKQNVSLELRPNLENKSVYASVILNGLEIFKLSDQYGNLSMPNPEFPSEANGNLATLSPEFSREAPIISPTSPNNNKKRPSHVIVVSIAGVISGIAVFSILSFLISRHRNRGNDSGPPQSSESTQNTGSSGSSDMCRHFLVEEIKTATGNFDEKFVIGCGGFGNVYKGYVDKGKTIVAVKRSNPSSKQGVREFQTEIEMLSSKLRHRHLVSLIGYCDDKNEMILVYDYMANGTLRDHLYNTDNAPLPWKKRLDICIGAAKGLYYLHSGTKHMIIHRDVKSTNILLDDKWIAKVSDFGLSKVGSFGGLDVTHVSTAVKGSFGYMDPEYYKRQQLTEKSDVYSFGVVLFEVLCARPAINANLPSEQVNLAEWACRCYKKRNVEQIIDPNLKGHIAPECLSKFAELAYHCLREQGVQRPSMGDIVKTLEFALQLQEGADNRCHHDVKGCILPVGPSFPLTMYGHANTATEIFSDLSEVDRKLTSNGISMSISRNAKLKNVTIFSEIVNPLGR</sequence>
<dbReference type="OrthoDB" id="1720310at2759"/>
<dbReference type="InterPro" id="IPR024788">
    <property type="entry name" value="Malectin-like_Carb-bd_dom"/>
</dbReference>
<keyword evidence="2" id="KW-0723">Serine/threonine-protein kinase</keyword>